<dbReference type="Gene3D" id="1.50.10.10">
    <property type="match status" value="1"/>
</dbReference>
<organism evidence="6 7">
    <name type="scientific">Saccharopolyspora shandongensis</name>
    <dbReference type="NCBI Taxonomy" id="418495"/>
    <lineage>
        <taxon>Bacteria</taxon>
        <taxon>Bacillati</taxon>
        <taxon>Actinomycetota</taxon>
        <taxon>Actinomycetes</taxon>
        <taxon>Pseudonocardiales</taxon>
        <taxon>Pseudonocardiaceae</taxon>
        <taxon>Saccharopolyspora</taxon>
    </lineage>
</organism>
<keyword evidence="5" id="KW-0732">Signal</keyword>
<gene>
    <name evidence="6" type="ORF">SAMN05216215_100511</name>
</gene>
<dbReference type="PANTHER" id="PTHR45679">
    <property type="entry name" value="ER DEGRADATION-ENHANCING ALPHA-MANNOSIDASE-LIKE PROTEIN 2"/>
    <property type="match status" value="1"/>
</dbReference>
<evidence type="ECO:0000256" key="1">
    <source>
        <dbReference type="ARBA" id="ARBA00004240"/>
    </source>
</evidence>
<protein>
    <submittedName>
        <fullName evidence="6">Mannosyl-oligosaccharide alpha-1,2-mannosidase</fullName>
    </submittedName>
</protein>
<dbReference type="GO" id="GO:0005975">
    <property type="term" value="P:carbohydrate metabolic process"/>
    <property type="evidence" value="ECO:0007669"/>
    <property type="project" value="InterPro"/>
</dbReference>
<dbReference type="STRING" id="418495.SAMN05216215_100511"/>
<evidence type="ECO:0000256" key="5">
    <source>
        <dbReference type="SAM" id="SignalP"/>
    </source>
</evidence>
<dbReference type="RefSeq" id="WP_093262470.1">
    <property type="nucleotide sequence ID" value="NZ_FNOK01000005.1"/>
</dbReference>
<dbReference type="GO" id="GO:0005509">
    <property type="term" value="F:calcium ion binding"/>
    <property type="evidence" value="ECO:0007669"/>
    <property type="project" value="InterPro"/>
</dbReference>
<comment type="subcellular location">
    <subcellularLocation>
        <location evidence="1">Endoplasmic reticulum</location>
    </subcellularLocation>
</comment>
<dbReference type="SUPFAM" id="SSF48225">
    <property type="entry name" value="Seven-hairpin glycosidases"/>
    <property type="match status" value="1"/>
</dbReference>
<sequence>MPRSIPRRSALRLFGGAAVAGGLLAASPAVASGAPARRNWKPVAEAVRREFLWAWQHYVERAMGADHIKPISGGREDFFVEGHSIGLSLVEAIDTLWLMEADSEVERAVQWIKGNLRFDVDAPFQVFETNIRMVGGLAAAYHCTGEQRLLELAVDVADRLLPAFTESPTGLPYRYVNLATGAVSRPETNIVEVGTYIAEFGILSEWTGDRRYFDLAKQAMRVVYDKRTELGLLPHDIHAESGEWRNRQATVGPPGDSYYEYLWDGYALFGDEELRQWYDALTDAILAHQAERHQNMLWFPQVDAFTGEVLSHEQSVLAAFYAGLLGESGRVAEGRAYHDAFNTVQDEFGVIPTSVDCSTMSASDRSNALRPEFADSALVLWLETGDEIFRERANVHFDHMVKTSKAKYGFAALADVTAKPPSQEDTCPGYWWSEQMKYYWLLFSDTPRFDYRNNYLSTEANLLRGARR</sequence>
<reference evidence="7" key="1">
    <citation type="submission" date="2016-10" db="EMBL/GenBank/DDBJ databases">
        <authorList>
            <person name="Varghese N."/>
            <person name="Submissions S."/>
        </authorList>
    </citation>
    <scope>NUCLEOTIDE SEQUENCE [LARGE SCALE GENOMIC DNA]</scope>
    <source>
        <strain evidence="7">CGMCC 4.3530</strain>
    </source>
</reference>
<dbReference type="Proteomes" id="UP000199529">
    <property type="component" value="Unassembled WGS sequence"/>
</dbReference>
<dbReference type="InterPro" id="IPR006311">
    <property type="entry name" value="TAT_signal"/>
</dbReference>
<evidence type="ECO:0000313" key="7">
    <source>
        <dbReference type="Proteomes" id="UP000199529"/>
    </source>
</evidence>
<dbReference type="Pfam" id="PF01532">
    <property type="entry name" value="Glyco_hydro_47"/>
    <property type="match status" value="1"/>
</dbReference>
<dbReference type="InterPro" id="IPR012341">
    <property type="entry name" value="6hp_glycosidase-like_sf"/>
</dbReference>
<evidence type="ECO:0000256" key="2">
    <source>
        <dbReference type="ARBA" id="ARBA00007658"/>
    </source>
</evidence>
<evidence type="ECO:0000256" key="3">
    <source>
        <dbReference type="ARBA" id="ARBA00022824"/>
    </source>
</evidence>
<accession>A0A1H2VZS6</accession>
<dbReference type="InterPro" id="IPR036026">
    <property type="entry name" value="Seven-hairpin_glycosidases"/>
</dbReference>
<dbReference type="GO" id="GO:1904380">
    <property type="term" value="P:endoplasmic reticulum mannose trimming"/>
    <property type="evidence" value="ECO:0007669"/>
    <property type="project" value="InterPro"/>
</dbReference>
<keyword evidence="3" id="KW-0256">Endoplasmic reticulum</keyword>
<feature type="chain" id="PRO_5011742265" evidence="5">
    <location>
        <begin position="32"/>
        <end position="468"/>
    </location>
</feature>
<feature type="signal peptide" evidence="5">
    <location>
        <begin position="1"/>
        <end position="31"/>
    </location>
</feature>
<proteinExistence type="inferred from homology"/>
<dbReference type="InterPro" id="IPR044674">
    <property type="entry name" value="EDEM1/2/3"/>
</dbReference>
<evidence type="ECO:0000256" key="4">
    <source>
        <dbReference type="ARBA" id="ARBA00023180"/>
    </source>
</evidence>
<keyword evidence="7" id="KW-1185">Reference proteome</keyword>
<dbReference type="OrthoDB" id="1110235at2"/>
<dbReference type="InterPro" id="IPR001382">
    <property type="entry name" value="Glyco_hydro_47"/>
</dbReference>
<dbReference type="PRINTS" id="PR00747">
    <property type="entry name" value="GLYHDRLASE47"/>
</dbReference>
<dbReference type="PROSITE" id="PS51318">
    <property type="entry name" value="TAT"/>
    <property type="match status" value="1"/>
</dbReference>
<dbReference type="AlphaFoldDB" id="A0A1H2VZS6"/>
<dbReference type="GO" id="GO:0016020">
    <property type="term" value="C:membrane"/>
    <property type="evidence" value="ECO:0007669"/>
    <property type="project" value="InterPro"/>
</dbReference>
<comment type="similarity">
    <text evidence="2">Belongs to the glycosyl hydrolase 47 family.</text>
</comment>
<dbReference type="GO" id="GO:0004571">
    <property type="term" value="F:mannosyl-oligosaccharide 1,2-alpha-mannosidase activity"/>
    <property type="evidence" value="ECO:0007669"/>
    <property type="project" value="InterPro"/>
</dbReference>
<evidence type="ECO:0000313" key="6">
    <source>
        <dbReference type="EMBL" id="SDW73922.1"/>
    </source>
</evidence>
<dbReference type="PANTHER" id="PTHR45679:SF5">
    <property type="entry name" value="ER DEGRADATION-ENHANCING ALPHA-MANNOSIDASE-LIKE PROTEIN 1"/>
    <property type="match status" value="1"/>
</dbReference>
<dbReference type="EMBL" id="FNOK01000005">
    <property type="protein sequence ID" value="SDW73922.1"/>
    <property type="molecule type" value="Genomic_DNA"/>
</dbReference>
<keyword evidence="4" id="KW-0325">Glycoprotein</keyword>
<name>A0A1H2VZS6_9PSEU</name>